<evidence type="ECO:0000256" key="3">
    <source>
        <dbReference type="ARBA" id="ARBA00023157"/>
    </source>
</evidence>
<feature type="disulfide bond" evidence="4">
    <location>
        <begin position="25"/>
        <end position="75"/>
    </location>
</feature>
<evidence type="ECO:0000256" key="4">
    <source>
        <dbReference type="PROSITE-ProRule" id="PRU00039"/>
    </source>
</evidence>
<keyword evidence="3 4" id="KW-1015">Disulfide bond</keyword>
<keyword evidence="7" id="KW-1185">Reference proteome</keyword>
<dbReference type="OMA" id="ECKESSE"/>
<dbReference type="InterPro" id="IPR029034">
    <property type="entry name" value="Cystine-knot_cytokine"/>
</dbReference>
<evidence type="ECO:0000313" key="7">
    <source>
        <dbReference type="Proteomes" id="UP000264800"/>
    </source>
</evidence>
<evidence type="ECO:0000256" key="2">
    <source>
        <dbReference type="ARBA" id="ARBA00022525"/>
    </source>
</evidence>
<proteinExistence type="predicted"/>
<name>A0A3Q3BEN1_KRYMA</name>
<evidence type="ECO:0000259" key="5">
    <source>
        <dbReference type="PROSITE" id="PS01225"/>
    </source>
</evidence>
<dbReference type="PANTHER" id="PTHR11339">
    <property type="entry name" value="EXTRACELLULAR MATRIX GLYCOPROTEIN RELATED"/>
    <property type="match status" value="1"/>
</dbReference>
<feature type="domain" description="CTCK" evidence="5">
    <location>
        <begin position="25"/>
        <end position="113"/>
    </location>
</feature>
<dbReference type="GO" id="GO:0031012">
    <property type="term" value="C:extracellular matrix"/>
    <property type="evidence" value="ECO:0007669"/>
    <property type="project" value="TreeGrafter"/>
</dbReference>
<dbReference type="GeneTree" id="ENSGT01150000287139"/>
<dbReference type="Ensembl" id="ENSKMAT00000028866.1">
    <property type="protein sequence ID" value="ENSKMAP00000028508.1"/>
    <property type="gene ID" value="ENSKMAG00000021138.1"/>
</dbReference>
<evidence type="ECO:0000256" key="1">
    <source>
        <dbReference type="ARBA" id="ARBA00004613"/>
    </source>
</evidence>
<comment type="subcellular location">
    <subcellularLocation>
        <location evidence="1">Secreted</location>
    </subcellularLocation>
</comment>
<dbReference type="AlphaFoldDB" id="A0A3Q3BEN1"/>
<dbReference type="SMART" id="SM00041">
    <property type="entry name" value="CT"/>
    <property type="match status" value="1"/>
</dbReference>
<dbReference type="Pfam" id="PF00007">
    <property type="entry name" value="Cys_knot"/>
    <property type="match status" value="1"/>
</dbReference>
<sequence length="117" mass="12960">MTHLQLLPPGKVFLLVFTGTPRSACQLNRTSTFLKIKECKSVVPVELTACEGSCGVSWSKYSAEFSKIMHSCSCCREITTSKKEVDMLCSDGTRIKHTYISVDTCGCKATECKEDKH</sequence>
<comment type="caution">
    <text evidence="4">Lacks conserved residue(s) required for the propagation of feature annotation.</text>
</comment>
<dbReference type="InterPro" id="IPR050780">
    <property type="entry name" value="Mucin_vWF_Thrombospondin_sf"/>
</dbReference>
<reference evidence="6" key="2">
    <citation type="submission" date="2025-09" db="UniProtKB">
        <authorList>
            <consortium name="Ensembl"/>
        </authorList>
    </citation>
    <scope>IDENTIFICATION</scope>
</reference>
<dbReference type="PANTHER" id="PTHR11339:SF408">
    <property type="entry name" value="MUCIN-5B"/>
    <property type="match status" value="1"/>
</dbReference>
<evidence type="ECO:0000313" key="6">
    <source>
        <dbReference type="Ensembl" id="ENSKMAP00000028508.1"/>
    </source>
</evidence>
<dbReference type="Proteomes" id="UP000264800">
    <property type="component" value="Unplaced"/>
</dbReference>
<protein>
    <recommendedName>
        <fullName evidence="5">CTCK domain-containing protein</fullName>
    </recommendedName>
</protein>
<dbReference type="PROSITE" id="PS01225">
    <property type="entry name" value="CTCK_2"/>
    <property type="match status" value="1"/>
</dbReference>
<dbReference type="STRING" id="37003.ENSKMAP00000028508"/>
<dbReference type="GO" id="GO:0005615">
    <property type="term" value="C:extracellular space"/>
    <property type="evidence" value="ECO:0007669"/>
    <property type="project" value="TreeGrafter"/>
</dbReference>
<organism evidence="6 7">
    <name type="scientific">Kryptolebias marmoratus</name>
    <name type="common">Mangrove killifish</name>
    <name type="synonym">Rivulus marmoratus</name>
    <dbReference type="NCBI Taxonomy" id="37003"/>
    <lineage>
        <taxon>Eukaryota</taxon>
        <taxon>Metazoa</taxon>
        <taxon>Chordata</taxon>
        <taxon>Craniata</taxon>
        <taxon>Vertebrata</taxon>
        <taxon>Euteleostomi</taxon>
        <taxon>Actinopterygii</taxon>
        <taxon>Neopterygii</taxon>
        <taxon>Teleostei</taxon>
        <taxon>Neoteleostei</taxon>
        <taxon>Acanthomorphata</taxon>
        <taxon>Ovalentaria</taxon>
        <taxon>Atherinomorphae</taxon>
        <taxon>Cyprinodontiformes</taxon>
        <taxon>Rivulidae</taxon>
        <taxon>Kryptolebias</taxon>
    </lineage>
</organism>
<reference evidence="6" key="1">
    <citation type="submission" date="2025-08" db="UniProtKB">
        <authorList>
            <consortium name="Ensembl"/>
        </authorList>
    </citation>
    <scope>IDENTIFICATION</scope>
</reference>
<dbReference type="InterPro" id="IPR006207">
    <property type="entry name" value="Cys_knot_C"/>
</dbReference>
<dbReference type="Gene3D" id="2.10.90.10">
    <property type="entry name" value="Cystine-knot cytokines"/>
    <property type="match status" value="1"/>
</dbReference>
<dbReference type="InterPro" id="IPR006208">
    <property type="entry name" value="Glyco_hormone_CN"/>
</dbReference>
<accession>A0A3Q3BEN1</accession>
<dbReference type="PROSITE" id="PS01185">
    <property type="entry name" value="CTCK_1"/>
    <property type="match status" value="1"/>
</dbReference>
<keyword evidence="2" id="KW-0964">Secreted</keyword>